<dbReference type="PANTHER" id="PTHR30302">
    <property type="entry name" value="HYDROGENASE 1 MATURATION PROTEASE"/>
    <property type="match status" value="1"/>
</dbReference>
<dbReference type="PRINTS" id="PR00446">
    <property type="entry name" value="HYDRGNUPTAKE"/>
</dbReference>
<evidence type="ECO:0000256" key="6">
    <source>
        <dbReference type="ARBA" id="ARBA00022801"/>
    </source>
</evidence>
<dbReference type="InterPro" id="IPR000671">
    <property type="entry name" value="Peptidase_A31"/>
</dbReference>
<reference evidence="7 8" key="1">
    <citation type="submission" date="2023-01" db="EMBL/GenBank/DDBJ databases">
        <title>Novel species of the genus Vogesella isolated from rivers.</title>
        <authorList>
            <person name="Lu H."/>
        </authorList>
    </citation>
    <scope>NUCLEOTIDE SEQUENCE [LARGE SCALE GENOMIC DNA]</scope>
    <source>
        <strain evidence="7 8">DC21W</strain>
    </source>
</reference>
<keyword evidence="3" id="KW-0645">Protease</keyword>
<dbReference type="EMBL" id="JAQQLF010000005">
    <property type="protein sequence ID" value="MDC7716456.1"/>
    <property type="molecule type" value="Genomic_DNA"/>
</dbReference>
<evidence type="ECO:0000256" key="1">
    <source>
        <dbReference type="ARBA" id="ARBA00006814"/>
    </source>
</evidence>
<dbReference type="InterPro" id="IPR004419">
    <property type="entry name" value="Pept_A31_hyd_express"/>
</dbReference>
<dbReference type="CDD" id="cd06062">
    <property type="entry name" value="H2MP_MemB-H2up"/>
    <property type="match status" value="1"/>
</dbReference>
<keyword evidence="8" id="KW-1185">Reference proteome</keyword>
<sequence>MSTPHIVVLGLGNLLWADEGFGVRCAEALYAGHTLPANVEVIDGGTQGLLLLPYVEAADHLLILDAIDFGLPPATLRVFHDDAVPAYLTAKKMSLHQTGFSEVLALAELKGTTPAAITLIGVQPAELEDYGGSLSPAVRARLPEALAIAVQTLAAWGVQVQPASGDGARLNDASLDMTRYESERPSADSACRVGDARVLFDGEPH</sequence>
<keyword evidence="6" id="KW-0378">Hydrolase</keyword>
<dbReference type="Pfam" id="PF01750">
    <property type="entry name" value="HycI"/>
    <property type="match status" value="1"/>
</dbReference>
<accession>A0ABT5IV62</accession>
<dbReference type="SUPFAM" id="SSF53163">
    <property type="entry name" value="HybD-like"/>
    <property type="match status" value="1"/>
</dbReference>
<dbReference type="PANTHER" id="PTHR30302:SF9">
    <property type="entry name" value="HYDROGENASE 1 MATURATION PROTEASE"/>
    <property type="match status" value="1"/>
</dbReference>
<name>A0ABT5IV62_9NEIS</name>
<comment type="similarity">
    <text evidence="1">Belongs to the peptidase A31 family.</text>
</comment>
<dbReference type="InterPro" id="IPR023430">
    <property type="entry name" value="Pept_HybD-like_dom_sf"/>
</dbReference>
<evidence type="ECO:0000256" key="5">
    <source>
        <dbReference type="ARBA" id="ARBA00022750"/>
    </source>
</evidence>
<dbReference type="Gene3D" id="3.40.50.1450">
    <property type="entry name" value="HybD-like"/>
    <property type="match status" value="1"/>
</dbReference>
<evidence type="ECO:0000256" key="4">
    <source>
        <dbReference type="ARBA" id="ARBA00022723"/>
    </source>
</evidence>
<keyword evidence="2" id="KW-0533">Nickel</keyword>
<keyword evidence="5" id="KW-0064">Aspartyl protease</keyword>
<proteinExistence type="inferred from homology"/>
<evidence type="ECO:0000313" key="8">
    <source>
        <dbReference type="Proteomes" id="UP001219956"/>
    </source>
</evidence>
<gene>
    <name evidence="7" type="primary">hybD</name>
    <name evidence="7" type="ORF">PQU95_04400</name>
</gene>
<dbReference type="Proteomes" id="UP001219956">
    <property type="component" value="Unassembled WGS sequence"/>
</dbReference>
<evidence type="ECO:0000256" key="3">
    <source>
        <dbReference type="ARBA" id="ARBA00022670"/>
    </source>
</evidence>
<dbReference type="NCBIfam" id="TIGR00140">
    <property type="entry name" value="hupD"/>
    <property type="match status" value="1"/>
</dbReference>
<evidence type="ECO:0000313" key="7">
    <source>
        <dbReference type="EMBL" id="MDC7716456.1"/>
    </source>
</evidence>
<organism evidence="7 8">
    <name type="scientific">Vogesella aquatica</name>
    <dbReference type="NCBI Taxonomy" id="2984206"/>
    <lineage>
        <taxon>Bacteria</taxon>
        <taxon>Pseudomonadati</taxon>
        <taxon>Pseudomonadota</taxon>
        <taxon>Betaproteobacteria</taxon>
        <taxon>Neisseriales</taxon>
        <taxon>Chromobacteriaceae</taxon>
        <taxon>Vogesella</taxon>
    </lineage>
</organism>
<dbReference type="RefSeq" id="WP_272750867.1">
    <property type="nucleotide sequence ID" value="NZ_JAQQLF010000005.1"/>
</dbReference>
<keyword evidence="4" id="KW-0479">Metal-binding</keyword>
<protein>
    <submittedName>
        <fullName evidence="7">HyaD/HybD family hydrogenase maturation endopeptidase</fullName>
    </submittedName>
</protein>
<comment type="caution">
    <text evidence="7">The sequence shown here is derived from an EMBL/GenBank/DDBJ whole genome shotgun (WGS) entry which is preliminary data.</text>
</comment>
<dbReference type="NCBIfam" id="TIGR00072">
    <property type="entry name" value="hydrog_prot"/>
    <property type="match status" value="1"/>
</dbReference>
<evidence type="ECO:0000256" key="2">
    <source>
        <dbReference type="ARBA" id="ARBA00022596"/>
    </source>
</evidence>